<dbReference type="RefSeq" id="WP_343794357.1">
    <property type="nucleotide sequence ID" value="NZ_BAAAGA010000006.1"/>
</dbReference>
<protein>
    <recommendedName>
        <fullName evidence="6">SURF1-like protein</fullName>
    </recommendedName>
</protein>
<dbReference type="PANTHER" id="PTHR23427:SF2">
    <property type="entry name" value="SURFEIT LOCUS PROTEIN 1"/>
    <property type="match status" value="1"/>
</dbReference>
<evidence type="ECO:0000256" key="1">
    <source>
        <dbReference type="ARBA" id="ARBA00004370"/>
    </source>
</evidence>
<dbReference type="PANTHER" id="PTHR23427">
    <property type="entry name" value="SURFEIT LOCUS PROTEIN"/>
    <property type="match status" value="1"/>
</dbReference>
<evidence type="ECO:0000313" key="8">
    <source>
        <dbReference type="Proteomes" id="UP001501352"/>
    </source>
</evidence>
<evidence type="ECO:0000256" key="2">
    <source>
        <dbReference type="ARBA" id="ARBA00007165"/>
    </source>
</evidence>
<comment type="similarity">
    <text evidence="2 6">Belongs to the SURF1 family.</text>
</comment>
<keyword evidence="8" id="KW-1185">Reference proteome</keyword>
<keyword evidence="4 6" id="KW-1133">Transmembrane helix</keyword>
<dbReference type="PROSITE" id="PS50895">
    <property type="entry name" value="SURF1"/>
    <property type="match status" value="1"/>
</dbReference>
<proteinExistence type="inferred from homology"/>
<dbReference type="Proteomes" id="UP001501352">
    <property type="component" value="Unassembled WGS sequence"/>
</dbReference>
<reference evidence="8" key="1">
    <citation type="journal article" date="2019" name="Int. J. Syst. Evol. Microbiol.">
        <title>The Global Catalogue of Microorganisms (GCM) 10K type strain sequencing project: providing services to taxonomists for standard genome sequencing and annotation.</title>
        <authorList>
            <consortium name="The Broad Institute Genomics Platform"/>
            <consortium name="The Broad Institute Genome Sequencing Center for Infectious Disease"/>
            <person name="Wu L."/>
            <person name="Ma J."/>
        </authorList>
    </citation>
    <scope>NUCLEOTIDE SEQUENCE [LARGE SCALE GENOMIC DNA]</scope>
    <source>
        <strain evidence="8">JCM 12928</strain>
    </source>
</reference>
<comment type="subcellular location">
    <subcellularLocation>
        <location evidence="6">Cell membrane</location>
        <topology evidence="6">Multi-pass membrane protein</topology>
    </subcellularLocation>
    <subcellularLocation>
        <location evidence="1">Membrane</location>
    </subcellularLocation>
</comment>
<evidence type="ECO:0000256" key="3">
    <source>
        <dbReference type="ARBA" id="ARBA00022692"/>
    </source>
</evidence>
<dbReference type="EMBL" id="BAAAGA010000006">
    <property type="protein sequence ID" value="GAA0627387.1"/>
    <property type="molecule type" value="Genomic_DNA"/>
</dbReference>
<dbReference type="Pfam" id="PF02104">
    <property type="entry name" value="SURF1"/>
    <property type="match status" value="1"/>
</dbReference>
<evidence type="ECO:0000313" key="7">
    <source>
        <dbReference type="EMBL" id="GAA0627387.1"/>
    </source>
</evidence>
<dbReference type="InterPro" id="IPR002994">
    <property type="entry name" value="Surf1/Shy1"/>
</dbReference>
<accession>A0ABP3SAI5</accession>
<dbReference type="CDD" id="cd06662">
    <property type="entry name" value="SURF1"/>
    <property type="match status" value="1"/>
</dbReference>
<comment type="caution">
    <text evidence="6">Lacks conserved residue(s) required for the propagation of feature annotation.</text>
</comment>
<evidence type="ECO:0000256" key="4">
    <source>
        <dbReference type="ARBA" id="ARBA00022989"/>
    </source>
</evidence>
<evidence type="ECO:0000256" key="5">
    <source>
        <dbReference type="ARBA" id="ARBA00023136"/>
    </source>
</evidence>
<evidence type="ECO:0000256" key="6">
    <source>
        <dbReference type="RuleBase" id="RU363076"/>
    </source>
</evidence>
<organism evidence="7 8">
    <name type="scientific">Brevundimonas kwangchunensis</name>
    <dbReference type="NCBI Taxonomy" id="322163"/>
    <lineage>
        <taxon>Bacteria</taxon>
        <taxon>Pseudomonadati</taxon>
        <taxon>Pseudomonadota</taxon>
        <taxon>Alphaproteobacteria</taxon>
        <taxon>Caulobacterales</taxon>
        <taxon>Caulobacteraceae</taxon>
        <taxon>Brevundimonas</taxon>
    </lineage>
</organism>
<sequence>MAGKRRALAGLSLLLALLFAGLGVWQVQRLQWKTQLIADVEARAHAAPIAAPMPDDRDGAEQAYQAVRAQGVFAHDRETLVQAVTALGPGYWVVTPLETDRGFAVLVNRGFVPGERAAERDWSRPEGVQSVQGLLRVTEPNGGFLRANDPEGDRWRSRDVAAIAQAKGVAGPVADYFIDVEDDGEGGWPRGGLTVLKFSNSHLIYALTWFALAGLCVFGAWRFLREPLQGDEA</sequence>
<gene>
    <name evidence="7" type="ORF">GCM10009422_25440</name>
</gene>
<keyword evidence="3 6" id="KW-0812">Transmembrane</keyword>
<comment type="caution">
    <text evidence="7">The sequence shown here is derived from an EMBL/GenBank/DDBJ whole genome shotgun (WGS) entry which is preliminary data.</text>
</comment>
<name>A0ABP3SAI5_9CAUL</name>
<dbReference type="InterPro" id="IPR045214">
    <property type="entry name" value="Surf1/Surf4"/>
</dbReference>
<keyword evidence="6" id="KW-1003">Cell membrane</keyword>
<feature type="transmembrane region" description="Helical" evidence="6">
    <location>
        <begin position="203"/>
        <end position="224"/>
    </location>
</feature>
<keyword evidence="5 6" id="KW-0472">Membrane</keyword>